<accession>A0ABQ8IZP8</accession>
<name>A0ABQ8IZP8_DERPT</name>
<comment type="caution">
    <text evidence="1">The sequence shown here is derived from an EMBL/GenBank/DDBJ whole genome shotgun (WGS) entry which is preliminary data.</text>
</comment>
<reference evidence="1 2" key="2">
    <citation type="journal article" date="2022" name="Mol. Biol. Evol.">
        <title>Comparative Genomics Reveals Insights into the Divergent Evolution of Astigmatic Mites and Household Pest Adaptations.</title>
        <authorList>
            <person name="Xiong Q."/>
            <person name="Wan A.T."/>
            <person name="Liu X."/>
            <person name="Fung C.S."/>
            <person name="Xiao X."/>
            <person name="Malainual N."/>
            <person name="Hou J."/>
            <person name="Wang L."/>
            <person name="Wang M."/>
            <person name="Yang K.Y."/>
            <person name="Cui Y."/>
            <person name="Leung E.L."/>
            <person name="Nong W."/>
            <person name="Shin S.K."/>
            <person name="Au S.W."/>
            <person name="Jeong K.Y."/>
            <person name="Chew F.T."/>
            <person name="Hui J.H."/>
            <person name="Leung T.F."/>
            <person name="Tungtrongchitr A."/>
            <person name="Zhong N."/>
            <person name="Liu Z."/>
            <person name="Tsui S.K."/>
        </authorList>
    </citation>
    <scope>NUCLEOTIDE SEQUENCE [LARGE SCALE GENOMIC DNA]</scope>
    <source>
        <strain evidence="1">Derp</strain>
    </source>
</reference>
<keyword evidence="2" id="KW-1185">Reference proteome</keyword>
<dbReference type="EMBL" id="NJHN03000095">
    <property type="protein sequence ID" value="KAH9415768.1"/>
    <property type="molecule type" value="Genomic_DNA"/>
</dbReference>
<proteinExistence type="predicted"/>
<sequence length="110" mass="12333">MINAKQLRPQEINPSTNIICKRHSAPGCEHFAIKVSKQVTLLVGRMSSSISVNFSRPKGNARTFCMYCSSPMGNWTVAIIELGWSTFCSSTESTNIDPRPLWYRVTHLIS</sequence>
<gene>
    <name evidence="1" type="ORF">DERP_000259</name>
</gene>
<dbReference type="Proteomes" id="UP000887458">
    <property type="component" value="Unassembled WGS sequence"/>
</dbReference>
<evidence type="ECO:0000313" key="1">
    <source>
        <dbReference type="EMBL" id="KAH9415768.1"/>
    </source>
</evidence>
<evidence type="ECO:0000313" key="2">
    <source>
        <dbReference type="Proteomes" id="UP000887458"/>
    </source>
</evidence>
<reference evidence="1 2" key="1">
    <citation type="journal article" date="2018" name="J. Allergy Clin. Immunol.">
        <title>High-quality assembly of Dermatophagoides pteronyssinus genome and transcriptome reveals a wide range of novel allergens.</title>
        <authorList>
            <person name="Liu X.Y."/>
            <person name="Yang K.Y."/>
            <person name="Wang M.Q."/>
            <person name="Kwok J.S."/>
            <person name="Zeng X."/>
            <person name="Yang Z."/>
            <person name="Xiao X.J."/>
            <person name="Lau C.P."/>
            <person name="Li Y."/>
            <person name="Huang Z.M."/>
            <person name="Ba J.G."/>
            <person name="Yim A.K."/>
            <person name="Ouyang C.Y."/>
            <person name="Ngai S.M."/>
            <person name="Chan T.F."/>
            <person name="Leung E.L."/>
            <person name="Liu L."/>
            <person name="Liu Z.G."/>
            <person name="Tsui S.K."/>
        </authorList>
    </citation>
    <scope>NUCLEOTIDE SEQUENCE [LARGE SCALE GENOMIC DNA]</scope>
    <source>
        <strain evidence="1">Derp</strain>
    </source>
</reference>
<protein>
    <submittedName>
        <fullName evidence="1">Uncharacterized protein</fullName>
    </submittedName>
</protein>
<organism evidence="1 2">
    <name type="scientific">Dermatophagoides pteronyssinus</name>
    <name type="common">European house dust mite</name>
    <dbReference type="NCBI Taxonomy" id="6956"/>
    <lineage>
        <taxon>Eukaryota</taxon>
        <taxon>Metazoa</taxon>
        <taxon>Ecdysozoa</taxon>
        <taxon>Arthropoda</taxon>
        <taxon>Chelicerata</taxon>
        <taxon>Arachnida</taxon>
        <taxon>Acari</taxon>
        <taxon>Acariformes</taxon>
        <taxon>Sarcoptiformes</taxon>
        <taxon>Astigmata</taxon>
        <taxon>Psoroptidia</taxon>
        <taxon>Analgoidea</taxon>
        <taxon>Pyroglyphidae</taxon>
        <taxon>Dermatophagoidinae</taxon>
        <taxon>Dermatophagoides</taxon>
    </lineage>
</organism>